<dbReference type="NCBIfam" id="NF045780">
    <property type="entry name" value="TrlF_fam_ATP"/>
    <property type="match status" value="1"/>
</dbReference>
<dbReference type="SUPFAM" id="SSF52540">
    <property type="entry name" value="P-loop containing nucleoside triphosphate hydrolases"/>
    <property type="match status" value="1"/>
</dbReference>
<evidence type="ECO:0000313" key="4">
    <source>
        <dbReference type="EMBL" id="APG93861.1"/>
    </source>
</evidence>
<feature type="region of interest" description="Disordered" evidence="2">
    <location>
        <begin position="295"/>
        <end position="317"/>
    </location>
</feature>
<dbReference type="InterPro" id="IPR003959">
    <property type="entry name" value="ATPase_AAA_core"/>
</dbReference>
<proteinExistence type="predicted"/>
<dbReference type="Proteomes" id="UP000182306">
    <property type="component" value="Plasmid C"/>
</dbReference>
<keyword evidence="5" id="KW-1185">Reference proteome</keyword>
<dbReference type="Gene3D" id="3.40.50.300">
    <property type="entry name" value="P-loop containing nucleotide triphosphate hydrolases"/>
    <property type="match status" value="2"/>
</dbReference>
<dbReference type="AlphaFoldDB" id="A0A1L3LUX1"/>
<sequence length="675" mass="75107">MTISEAPWAKTPKLKLNPGLVAVIGARGSGKTALADIIAAGCDSYEPSEERPSFLGRAAEHLAGASVMLEWRSGEPTTASLDSPVNWSSEAYPRARYLSQQFVETLCSIEGMPTLIKEIERVIFEAHPSIDRDGAVNFEELLELRAQEYCDTRKREEAALASISEQIGAEIEKTRQIASLKSQIEEKKKLVARYQGDRKNLLPKGPNKTAERLQEIVVAAETVRGYIRYYANQQVAIVGVRNEVQDLRQNRAPDVLRSMQERHQRSGLEDDDWKRFLLTYSGDVDESVTKKATEAQRGMTSWRGTPPTAPVDDSGSYLRDTDKPAKMPLAVLEAEIDRLEKLVAADKETANKLSAVTKRIAEENTALDLLTEKLKDHEGARERADALVADREQGYVRVFEAVVSEERILNELYAPLMERLQVAGGTLAKLSFSVTRVANVRAWATRGENDLFDLRGGPFKGIGSLEREANAMLANAWTTGDAAAVSKAMQAFRDKHQEALLDKAPFPRSDQANYRPWSLRFAQWLYSTDHISIEYGIRYDGIDIRKLSPGTRGIVLVLLYLALDDADDRPLIIDQPEENLDPKSIYDELVPLFLAAKRKRQVIMVTHNANLVINTDADQIIVAEVGAHTEGLPPITYSAGGLEEVSVRKIACDILEGGELAFKDRARRLRIALAR</sequence>
<feature type="domain" description="ATPase AAA-type core" evidence="3">
    <location>
        <begin position="541"/>
        <end position="612"/>
    </location>
</feature>
<evidence type="ECO:0000259" key="3">
    <source>
        <dbReference type="Pfam" id="PF13304"/>
    </source>
</evidence>
<dbReference type="GO" id="GO:0016887">
    <property type="term" value="F:ATP hydrolysis activity"/>
    <property type="evidence" value="ECO:0007669"/>
    <property type="project" value="InterPro"/>
</dbReference>
<organism evidence="4 5">
    <name type="scientific">Sinorhizobium americanum</name>
    <dbReference type="NCBI Taxonomy" id="194963"/>
    <lineage>
        <taxon>Bacteria</taxon>
        <taxon>Pseudomonadati</taxon>
        <taxon>Pseudomonadota</taxon>
        <taxon>Alphaproteobacteria</taxon>
        <taxon>Hyphomicrobiales</taxon>
        <taxon>Rhizobiaceae</taxon>
        <taxon>Sinorhizobium/Ensifer group</taxon>
        <taxon>Sinorhizobium</taxon>
    </lineage>
</organism>
<dbReference type="GO" id="GO:0005524">
    <property type="term" value="F:ATP binding"/>
    <property type="evidence" value="ECO:0007669"/>
    <property type="project" value="InterPro"/>
</dbReference>
<gene>
    <name evidence="4" type="ORF">SAMCFNEI73_pC0137</name>
</gene>
<dbReference type="InterPro" id="IPR054787">
    <property type="entry name" value="TrlF_ATPase"/>
</dbReference>
<reference evidence="4 5" key="1">
    <citation type="submission" date="2015-10" db="EMBL/GenBank/DDBJ databases">
        <title>Genomic differences between typical nodule nitrogen-fixing rhizobial strains and those coming from bean seeds.</title>
        <authorList>
            <person name="Peralta H."/>
            <person name="Aguilar-Vera A."/>
            <person name="Diaz R."/>
            <person name="Mora Y."/>
            <person name="Martinez-Batallar G."/>
            <person name="Salazar E."/>
            <person name="Vargas-Lagunas C."/>
            <person name="Encarnacion S."/>
            <person name="Girard L."/>
            <person name="Mora J."/>
        </authorList>
    </citation>
    <scope>NUCLEOTIDE SEQUENCE [LARGE SCALE GENOMIC DNA]</scope>
    <source>
        <strain evidence="4 5">CFNEI 73</strain>
        <plasmid evidence="4 5">C</plasmid>
    </source>
</reference>
<geneLocation type="plasmid" evidence="4 5">
    <name>C</name>
</geneLocation>
<dbReference type="InterPro" id="IPR027417">
    <property type="entry name" value="P-loop_NTPase"/>
</dbReference>
<evidence type="ECO:0000256" key="1">
    <source>
        <dbReference type="SAM" id="Coils"/>
    </source>
</evidence>
<keyword evidence="4" id="KW-0614">Plasmid</keyword>
<accession>A0A1L3LUX1</accession>
<keyword evidence="1" id="KW-0175">Coiled coil</keyword>
<dbReference type="Pfam" id="PF13304">
    <property type="entry name" value="AAA_21"/>
    <property type="match status" value="1"/>
</dbReference>
<name>A0A1L3LUX1_9HYPH</name>
<protein>
    <submittedName>
        <fullName evidence="4">ATPase involved in DNA repair</fullName>
    </submittedName>
</protein>
<dbReference type="EMBL" id="CP013110">
    <property type="protein sequence ID" value="APG93861.1"/>
    <property type="molecule type" value="Genomic_DNA"/>
</dbReference>
<dbReference type="KEGG" id="same:SAMCFNEI73_pC0137"/>
<feature type="coiled-coil region" evidence="1">
    <location>
        <begin position="329"/>
        <end position="387"/>
    </location>
</feature>
<evidence type="ECO:0000313" key="5">
    <source>
        <dbReference type="Proteomes" id="UP000182306"/>
    </source>
</evidence>
<evidence type="ECO:0000256" key="2">
    <source>
        <dbReference type="SAM" id="MobiDB-lite"/>
    </source>
</evidence>